<dbReference type="Proteomes" id="UP000462212">
    <property type="component" value="Unassembled WGS sequence"/>
</dbReference>
<accession>A0A8H8UIU8</accession>
<organism evidence="2 3">
    <name type="scientific">Lachnellula subtilissima</name>
    <dbReference type="NCBI Taxonomy" id="602034"/>
    <lineage>
        <taxon>Eukaryota</taxon>
        <taxon>Fungi</taxon>
        <taxon>Dikarya</taxon>
        <taxon>Ascomycota</taxon>
        <taxon>Pezizomycotina</taxon>
        <taxon>Leotiomycetes</taxon>
        <taxon>Helotiales</taxon>
        <taxon>Lachnaceae</taxon>
        <taxon>Lachnellula</taxon>
    </lineage>
</organism>
<dbReference type="EMBL" id="QGMJ01000007">
    <property type="protein sequence ID" value="TVY45727.1"/>
    <property type="molecule type" value="Genomic_DNA"/>
</dbReference>
<dbReference type="OrthoDB" id="4331875at2759"/>
<gene>
    <name evidence="2" type="ORF">LSUB1_G000391</name>
</gene>
<keyword evidence="3" id="KW-1185">Reference proteome</keyword>
<evidence type="ECO:0000313" key="2">
    <source>
        <dbReference type="EMBL" id="TVY45727.1"/>
    </source>
</evidence>
<protein>
    <submittedName>
        <fullName evidence="2">Uncharacterized protein</fullName>
    </submittedName>
</protein>
<dbReference type="AlphaFoldDB" id="A0A8H8UIU8"/>
<evidence type="ECO:0000313" key="3">
    <source>
        <dbReference type="Proteomes" id="UP000462212"/>
    </source>
</evidence>
<reference evidence="2 3" key="1">
    <citation type="submission" date="2018-05" db="EMBL/GenBank/DDBJ databases">
        <title>Genome sequencing and assembly of the regulated plant pathogen Lachnellula willkommii and related sister species for the development of diagnostic species identification markers.</title>
        <authorList>
            <person name="Giroux E."/>
            <person name="Bilodeau G."/>
        </authorList>
    </citation>
    <scope>NUCLEOTIDE SEQUENCE [LARGE SCALE GENOMIC DNA]</scope>
    <source>
        <strain evidence="2 3">CBS 197.66</strain>
    </source>
</reference>
<comment type="caution">
    <text evidence="2">The sequence shown here is derived from an EMBL/GenBank/DDBJ whole genome shotgun (WGS) entry which is preliminary data.</text>
</comment>
<feature type="compositionally biased region" description="Low complexity" evidence="1">
    <location>
        <begin position="274"/>
        <end position="289"/>
    </location>
</feature>
<sequence>MLRAMPLHCHCQIHSSPENFNEINIKVSYIHIYQSVAYLIMYAVRLNIVLGALLSLATAELSPRVVNNPAIAYLEKMCEPQYYNAVYSRHPISIIPSLENSPFPCEQLIYMLAICSANGTSEIDFLAEQQCLCTGSFWEAIEACDACWFAHGYYKNSPEEAESVRSSLKAAECSPSPPFQPYSNLLTTYNITSARLAPNITLTNDKFPNNTAVSNYYTLTSSFTPGKITGSATARLTSWTNTDGVRYTPTSVPPNNGTGTAGIESSSAAITSSRSTAAVSSSGSQSSDGAPREDVNVAGGLLAGLLGVAAML</sequence>
<feature type="region of interest" description="Disordered" evidence="1">
    <location>
        <begin position="274"/>
        <end position="293"/>
    </location>
</feature>
<proteinExistence type="predicted"/>
<evidence type="ECO:0000256" key="1">
    <source>
        <dbReference type="SAM" id="MobiDB-lite"/>
    </source>
</evidence>
<name>A0A8H8UIU8_9HELO</name>